<feature type="transmembrane region" description="Helical" evidence="1">
    <location>
        <begin position="6"/>
        <end position="27"/>
    </location>
</feature>
<comment type="caution">
    <text evidence="2">The sequence shown here is derived from an EMBL/GenBank/DDBJ whole genome shotgun (WGS) entry which is preliminary data.</text>
</comment>
<dbReference type="InterPro" id="IPR008621">
    <property type="entry name" value="Cbb3-typ_cyt_oxidase_comp"/>
</dbReference>
<gene>
    <name evidence="2" type="ORF">ENE75_23740</name>
</gene>
<evidence type="ECO:0000256" key="1">
    <source>
        <dbReference type="SAM" id="Phobius"/>
    </source>
</evidence>
<dbReference type="AlphaFoldDB" id="A0A3S2VST3"/>
<reference evidence="2 3" key="1">
    <citation type="submission" date="2019-01" db="EMBL/GenBank/DDBJ databases">
        <authorList>
            <person name="Chen W.-M."/>
        </authorList>
    </citation>
    <scope>NUCLEOTIDE SEQUENCE [LARGE SCALE GENOMIC DNA]</scope>
    <source>
        <strain evidence="2 3">ICH-3</strain>
    </source>
</reference>
<sequence>MDINDLRSVVTVISMLLFLGLVGWTYARSRKAAFDEAAQLPFQEEGEASPVDTAARNEGRAS</sequence>
<keyword evidence="1" id="KW-1133">Transmembrane helix</keyword>
<evidence type="ECO:0000313" key="2">
    <source>
        <dbReference type="EMBL" id="RVT47716.1"/>
    </source>
</evidence>
<keyword evidence="1" id="KW-0472">Membrane</keyword>
<organism evidence="2 3">
    <name type="scientific">Rubrivivax albus</name>
    <dbReference type="NCBI Taxonomy" id="2499835"/>
    <lineage>
        <taxon>Bacteria</taxon>
        <taxon>Pseudomonadati</taxon>
        <taxon>Pseudomonadota</taxon>
        <taxon>Betaproteobacteria</taxon>
        <taxon>Burkholderiales</taxon>
        <taxon>Sphaerotilaceae</taxon>
        <taxon>Rubrivivax</taxon>
    </lineage>
</organism>
<dbReference type="RefSeq" id="WP_128201389.1">
    <property type="nucleotide sequence ID" value="NZ_SACT01000013.1"/>
</dbReference>
<name>A0A3S2VST3_9BURK</name>
<dbReference type="Pfam" id="PF05545">
    <property type="entry name" value="FixQ"/>
    <property type="match status" value="1"/>
</dbReference>
<dbReference type="EMBL" id="SACT01000013">
    <property type="protein sequence ID" value="RVT47716.1"/>
    <property type="molecule type" value="Genomic_DNA"/>
</dbReference>
<keyword evidence="1" id="KW-0812">Transmembrane</keyword>
<proteinExistence type="predicted"/>
<protein>
    <submittedName>
        <fullName evidence="2">Cbb3-type cytochrome c oxidase subunit 3</fullName>
    </submittedName>
</protein>
<accession>A0A3S2VST3</accession>
<evidence type="ECO:0000313" key="3">
    <source>
        <dbReference type="Proteomes" id="UP000288178"/>
    </source>
</evidence>
<dbReference type="OrthoDB" id="8604580at2"/>
<dbReference type="Proteomes" id="UP000288178">
    <property type="component" value="Unassembled WGS sequence"/>
</dbReference>
<keyword evidence="3" id="KW-1185">Reference proteome</keyword>
<dbReference type="CDD" id="cd01324">
    <property type="entry name" value="cbb3_Oxidase_CcoQ"/>
    <property type="match status" value="1"/>
</dbReference>